<dbReference type="InterPro" id="IPR042257">
    <property type="entry name" value="DGOK_C"/>
</dbReference>
<keyword evidence="1" id="KW-0418">Kinase</keyword>
<proteinExistence type="predicted"/>
<dbReference type="OrthoDB" id="256574at2"/>
<dbReference type="InterPro" id="IPR007729">
    <property type="entry name" value="DGOK"/>
</dbReference>
<dbReference type="AlphaFoldDB" id="A0A0M6ZTM7"/>
<dbReference type="GO" id="GO:0034194">
    <property type="term" value="P:D-galactonate catabolic process"/>
    <property type="evidence" value="ECO:0007669"/>
    <property type="project" value="InterPro"/>
</dbReference>
<organism evidence="1 2">
    <name type="scientific">Roseibium alexandrii</name>
    <dbReference type="NCBI Taxonomy" id="388408"/>
    <lineage>
        <taxon>Bacteria</taxon>
        <taxon>Pseudomonadati</taxon>
        <taxon>Pseudomonadota</taxon>
        <taxon>Alphaproteobacteria</taxon>
        <taxon>Hyphomicrobiales</taxon>
        <taxon>Stappiaceae</taxon>
        <taxon>Roseibium</taxon>
    </lineage>
</organism>
<dbReference type="Gene3D" id="3.30.420.310">
    <property type="entry name" value="2-keto-3-deoxy-galactonokinase, C-terminal domain"/>
    <property type="match status" value="1"/>
</dbReference>
<protein>
    <submittedName>
        <fullName evidence="1">2-keto-3-deoxy-galactonokinase</fullName>
    </submittedName>
</protein>
<sequence length="306" mass="32648">MSGQDDIAWIAADWGTTNLRIWALDAANTTVLHKASARGMSTLAPDEFEGALLEFIGAFLPENRTIPVIICGMAGSRQGWREAPYRETPCAPPGVSNATIVEPVDPRLSVHILPGIKQTAPADVMRGEETQIAGFLSDHPSFTGLICLPGTHTKWVVLEEGIITGFRTSMTGEVFALLKDKSVLQHSLAQEGYCDTSFEAAVKEITRSPERLTSELFGIRASSLIAGQTPEAATGRLSGLLIGAELAAVASEFDLQNTAILGTDQLSRVYGAALGILGHQSALLDAESYTVKGLSLAYEAHLKETK</sequence>
<dbReference type="STRING" id="388408.LAX5112_00624"/>
<evidence type="ECO:0000313" key="1">
    <source>
        <dbReference type="EMBL" id="CTQ65440.1"/>
    </source>
</evidence>
<accession>A0A0M6ZTM7</accession>
<dbReference type="InterPro" id="IPR042258">
    <property type="entry name" value="DGOK_N"/>
</dbReference>
<dbReference type="Proteomes" id="UP000053235">
    <property type="component" value="Unassembled WGS sequence"/>
</dbReference>
<dbReference type="Gene3D" id="3.30.420.300">
    <property type="entry name" value="2-keto-3-deoxy-galactonokinase, substrate binding domain"/>
    <property type="match status" value="1"/>
</dbReference>
<name>A0A0M6ZTM7_9HYPH</name>
<keyword evidence="1" id="KW-0808">Transferase</keyword>
<evidence type="ECO:0000313" key="2">
    <source>
        <dbReference type="Proteomes" id="UP000053235"/>
    </source>
</evidence>
<dbReference type="GO" id="GO:0008671">
    <property type="term" value="F:2-dehydro-3-deoxygalactonokinase activity"/>
    <property type="evidence" value="ECO:0007669"/>
    <property type="project" value="InterPro"/>
</dbReference>
<dbReference type="EMBL" id="CXWD01000003">
    <property type="protein sequence ID" value="CTQ65440.1"/>
    <property type="molecule type" value="Genomic_DNA"/>
</dbReference>
<keyword evidence="2" id="KW-1185">Reference proteome</keyword>
<gene>
    <name evidence="1" type="ORF">LAX5112_00624</name>
</gene>
<reference evidence="2" key="1">
    <citation type="submission" date="2015-07" db="EMBL/GenBank/DDBJ databases">
        <authorList>
            <person name="Rodrigo-Torres Lidia"/>
            <person name="Arahal R.David."/>
        </authorList>
    </citation>
    <scope>NUCLEOTIDE SEQUENCE [LARGE SCALE GENOMIC DNA]</scope>
    <source>
        <strain evidence="2">CECT 5112</strain>
    </source>
</reference>
<dbReference type="RefSeq" id="WP_055670579.1">
    <property type="nucleotide sequence ID" value="NZ_CXWD01000003.1"/>
</dbReference>
<dbReference type="Pfam" id="PF05035">
    <property type="entry name" value="DGOK"/>
    <property type="match status" value="1"/>
</dbReference>